<evidence type="ECO:0000256" key="1">
    <source>
        <dbReference type="SAM" id="SignalP"/>
    </source>
</evidence>
<feature type="signal peptide" evidence="1">
    <location>
        <begin position="1"/>
        <end position="23"/>
    </location>
</feature>
<keyword evidence="2" id="KW-0813">Transport</keyword>
<dbReference type="AlphaFoldDB" id="A0A543GGX9"/>
<organism evidence="2 3">
    <name type="scientific">Pseudonocardia cypriaca</name>
    <dbReference type="NCBI Taxonomy" id="882449"/>
    <lineage>
        <taxon>Bacteria</taxon>
        <taxon>Bacillati</taxon>
        <taxon>Actinomycetota</taxon>
        <taxon>Actinomycetes</taxon>
        <taxon>Pseudonocardiales</taxon>
        <taxon>Pseudonocardiaceae</taxon>
        <taxon>Pseudonocardia</taxon>
    </lineage>
</organism>
<comment type="caution">
    <text evidence="2">The sequence shown here is derived from an EMBL/GenBank/DDBJ whole genome shotgun (WGS) entry which is preliminary data.</text>
</comment>
<keyword evidence="2" id="KW-0762">Sugar transport</keyword>
<dbReference type="InterPro" id="IPR006311">
    <property type="entry name" value="TAT_signal"/>
</dbReference>
<dbReference type="Proteomes" id="UP000319818">
    <property type="component" value="Unassembled WGS sequence"/>
</dbReference>
<dbReference type="EMBL" id="VFPH01000001">
    <property type="protein sequence ID" value="TQM45327.1"/>
    <property type="molecule type" value="Genomic_DNA"/>
</dbReference>
<dbReference type="PROSITE" id="PS51257">
    <property type="entry name" value="PROKAR_LIPOPROTEIN"/>
    <property type="match status" value="1"/>
</dbReference>
<evidence type="ECO:0000313" key="2">
    <source>
        <dbReference type="EMBL" id="TQM45327.1"/>
    </source>
</evidence>
<proteinExistence type="predicted"/>
<dbReference type="InterPro" id="IPR006059">
    <property type="entry name" value="SBP"/>
</dbReference>
<keyword evidence="1" id="KW-0732">Signal</keyword>
<accession>A0A543GGX9</accession>
<name>A0A543GGX9_9PSEU</name>
<dbReference type="InterPro" id="IPR050490">
    <property type="entry name" value="Bact_solute-bd_prot1"/>
</dbReference>
<dbReference type="Gene3D" id="3.40.190.10">
    <property type="entry name" value="Periplasmic binding protein-like II"/>
    <property type="match status" value="2"/>
</dbReference>
<dbReference type="PANTHER" id="PTHR43649">
    <property type="entry name" value="ARABINOSE-BINDING PROTEIN-RELATED"/>
    <property type="match status" value="1"/>
</dbReference>
<gene>
    <name evidence="2" type="ORF">FB388_2727</name>
</gene>
<dbReference type="PROSITE" id="PS51318">
    <property type="entry name" value="TAT"/>
    <property type="match status" value="1"/>
</dbReference>
<dbReference type="Pfam" id="PF01547">
    <property type="entry name" value="SBP_bac_1"/>
    <property type="match status" value="1"/>
</dbReference>
<dbReference type="OrthoDB" id="2644341at2"/>
<reference evidence="2 3" key="1">
    <citation type="submission" date="2019-06" db="EMBL/GenBank/DDBJ databases">
        <title>Sequencing the genomes of 1000 actinobacteria strains.</title>
        <authorList>
            <person name="Klenk H.-P."/>
        </authorList>
    </citation>
    <scope>NUCLEOTIDE SEQUENCE [LARGE SCALE GENOMIC DNA]</scope>
    <source>
        <strain evidence="2 3">DSM 45511</strain>
    </source>
</reference>
<keyword evidence="3" id="KW-1185">Reference proteome</keyword>
<sequence length="474" mass="50344">MSGISRRAFLGAGGALAATTLLAACGGGSGGSGGGGGLRWWDHYSALQNFHKDWAERQSQALGVGVDYTYNDVTRASEALQLANQSKQLPDVYTNILNIPLAALVREGWVHELALSDEVKARLPEGALTEGITNIDGKVYGLPLFAFRQYSAATWFNRDIVAAAGIDPANPPTSYDAYRDACTRISASGTAPMMLALGGKARMGEQINDMACAAGFPGFEGLVFATGEFAFHHDAYVTAIEFWKELNDTRLIVPGAINFTVANARTRWAAGTAGFFPDGPWCAGGVRAVNPEFVPTMEVGPILTPEPGAQPVVYRGAPASQIFVAGNTKDAAHATALVSSFTTPEYHAGLAAGMDQPPLDLDIVATADVTEPYRRVIGFFTEQVKRMPEPVVRNPQVAAVQALQAPISPDLGDIVQGYLGGDIPDLRAALRQLSDAYTADRDNALQKAVAEGAQVSADDWAFPDWQPGTDYVYA</sequence>
<feature type="chain" id="PRO_5039693406" evidence="1">
    <location>
        <begin position="24"/>
        <end position="474"/>
    </location>
</feature>
<evidence type="ECO:0000313" key="3">
    <source>
        <dbReference type="Proteomes" id="UP000319818"/>
    </source>
</evidence>
<protein>
    <submittedName>
        <fullName evidence="2">Multiple sugar transport system substrate-binding protein</fullName>
    </submittedName>
</protein>
<dbReference type="SUPFAM" id="SSF53850">
    <property type="entry name" value="Periplasmic binding protein-like II"/>
    <property type="match status" value="1"/>
</dbReference>
<dbReference type="RefSeq" id="WP_142100824.1">
    <property type="nucleotide sequence ID" value="NZ_VFPH01000001.1"/>
</dbReference>
<dbReference type="PANTHER" id="PTHR43649:SF12">
    <property type="entry name" value="DIACETYLCHITOBIOSE BINDING PROTEIN DASA"/>
    <property type="match status" value="1"/>
</dbReference>